<name>A0A8K1CDU3_PYTOL</name>
<feature type="compositionally biased region" description="Polar residues" evidence="1">
    <location>
        <begin position="1170"/>
        <end position="1185"/>
    </location>
</feature>
<feature type="region of interest" description="Disordered" evidence="1">
    <location>
        <begin position="980"/>
        <end position="1001"/>
    </location>
</feature>
<feature type="compositionally biased region" description="Polar residues" evidence="1">
    <location>
        <begin position="1148"/>
        <end position="1163"/>
    </location>
</feature>
<dbReference type="InterPro" id="IPR036869">
    <property type="entry name" value="J_dom_sf"/>
</dbReference>
<dbReference type="SMART" id="SM00271">
    <property type="entry name" value="DnaJ"/>
    <property type="match status" value="1"/>
</dbReference>
<feature type="region of interest" description="Disordered" evidence="1">
    <location>
        <begin position="855"/>
        <end position="878"/>
    </location>
</feature>
<evidence type="ECO:0000313" key="4">
    <source>
        <dbReference type="Proteomes" id="UP000794436"/>
    </source>
</evidence>
<feature type="domain" description="J" evidence="2">
    <location>
        <begin position="1262"/>
        <end position="1330"/>
    </location>
</feature>
<dbReference type="InterPro" id="IPR050817">
    <property type="entry name" value="DjlA_DnaK_co-chaperone"/>
</dbReference>
<feature type="compositionally biased region" description="Low complexity" evidence="1">
    <location>
        <begin position="131"/>
        <end position="144"/>
    </location>
</feature>
<evidence type="ECO:0000259" key="2">
    <source>
        <dbReference type="PROSITE" id="PS50076"/>
    </source>
</evidence>
<dbReference type="PRINTS" id="PR00625">
    <property type="entry name" value="JDOMAIN"/>
</dbReference>
<reference evidence="3" key="1">
    <citation type="submission" date="2019-03" db="EMBL/GenBank/DDBJ databases">
        <title>Long read genome sequence of the mycoparasitic Pythium oligandrum ATCC 38472 isolated from sugarbeet rhizosphere.</title>
        <authorList>
            <person name="Gaulin E."/>
        </authorList>
    </citation>
    <scope>NUCLEOTIDE SEQUENCE</scope>
    <source>
        <strain evidence="3">ATCC 38472_TT</strain>
    </source>
</reference>
<feature type="region of interest" description="Disordered" evidence="1">
    <location>
        <begin position="399"/>
        <end position="447"/>
    </location>
</feature>
<evidence type="ECO:0000256" key="1">
    <source>
        <dbReference type="SAM" id="MobiDB-lite"/>
    </source>
</evidence>
<dbReference type="Pfam" id="PF00226">
    <property type="entry name" value="DnaJ"/>
    <property type="match status" value="1"/>
</dbReference>
<organism evidence="3 4">
    <name type="scientific">Pythium oligandrum</name>
    <name type="common">Mycoparasitic fungus</name>
    <dbReference type="NCBI Taxonomy" id="41045"/>
    <lineage>
        <taxon>Eukaryota</taxon>
        <taxon>Sar</taxon>
        <taxon>Stramenopiles</taxon>
        <taxon>Oomycota</taxon>
        <taxon>Peronosporomycetes</taxon>
        <taxon>Pythiales</taxon>
        <taxon>Pythiaceae</taxon>
        <taxon>Pythium</taxon>
    </lineage>
</organism>
<sequence>MRVVNMETTAEPKLLVPYVVGAKNARLGAFMTQAQCSIVYRPSDKVAQHSSEEELAASTVTVKNNNSTSDGNSKGFTMRFIISAETMRRVDHGIRLLQSAIETAEQFLRKRSNTNVDSGGKHTDVSSGHMGASSEAGTSTESSTIPNSVLSASTRHRKESNAGRDSVDQRKAQTRIEPSLPIVSEKAKTSAGRENLEHRSRKRPLPVSEEQKGTSASSKREKRDSTRSSSHEANTDRSVDDVGMAEVSLHVAPEPPTTENAGFDEFWIRLQRGIEYSKRLAAQSATARHRMLEEKAKLFKVVNSAQLARQQQRVADIVIRTQCAVMASSDSGRTKKRRIEQLGAAQRSCWKGSVIKRESVSAMKSDFGGPTFVNGREASTPETAFVDLKKQLIRFREALKPRKNDSQALSRDKDGKGDEHVQCPMPSTSTKSNSRHTSTLSENDPGIVNHDFDTAEASVEFDEPALSVLERFEEEDTNHKGEENRRDSFRATLIAPGLSRDLNLIQDYSDETDCRLLRFLTGQRQYFYLEPITLKYGLHDRKQLRESILSTKDVQLLCDFISEHRRFGSDLLKAVDALVLSPSAFSTSKAVNWSTIQRPLAEMHPLLLALHLLGQHYHALVALGEDASTNDDRDLLSSETLQPDLFKFMLRPVRSSAIESSLCDSLPISLVRETIVHCPEVVNHVLDWKDEDDVPRATLNDVTNLLSKTLTSSAYLEGLVTRLRAELQNADRTISELGRYLHYAQHRNGNRIIFLVNQFKTTASKLLVENTQLQIHKWTTVFVENSFSWFDQFEDIVDSDRSYDKFTCLQDALFVWQNEKILYSSGDEFGVQQLPGDDEYGGHNEFDLGYQDDLSHREKEKEPEKEPEESKLDELQRITPPELLKQVSEFSADDIKTFQMSTEDIVAARDQLNDSFTRMRESMKILGRTAPWRIHVKHSNLLKREYGKQMEVENRLILHQWAMFYKDHPEKLHAQTEELRESRGVVEGGKSPTPDAPVGVDSQTHVDYSGVFTSSDSSEVVEMKKLRHEIEFVASKMQTIDTASMNSDRKNLLDACNLLAASCVSALTKFLTHDESVIAESPKVPARQRQRANSTGSASVSKAVRASVTKLRKGNTSQEPTATKATKSSSSVSEKSNPRSEPAAGEATKSTTTKNQPPITQSVPDMRPRSLSTSAAPTGTTNVPNFTFVDTEMPSTDGIDSRQPSHQSEQEDLFRAARVRMKLQRNAFKVQSVYAPLAPNTVLEGDLLWQPERIRVMWERRDIYGVLGLPREATTQQIKRQYRKLALKLHPDKAPDASSASTGETTSMDERVAAFVAVTQAYKILSGDINAINPNFWKSTA</sequence>
<gene>
    <name evidence="3" type="ORF">Poli38472_012772</name>
</gene>
<proteinExistence type="predicted"/>
<comment type="caution">
    <text evidence="3">The sequence shown here is derived from an EMBL/GenBank/DDBJ whole genome shotgun (WGS) entry which is preliminary data.</text>
</comment>
<dbReference type="Gene3D" id="1.10.287.110">
    <property type="entry name" value="DnaJ domain"/>
    <property type="match status" value="1"/>
</dbReference>
<dbReference type="CDD" id="cd06257">
    <property type="entry name" value="DnaJ"/>
    <property type="match status" value="1"/>
</dbReference>
<keyword evidence="4" id="KW-1185">Reference proteome</keyword>
<dbReference type="SUPFAM" id="SSF46565">
    <property type="entry name" value="Chaperone J-domain"/>
    <property type="match status" value="1"/>
</dbReference>
<feature type="region of interest" description="Disordered" evidence="1">
    <location>
        <begin position="112"/>
        <end position="242"/>
    </location>
</feature>
<feature type="region of interest" description="Disordered" evidence="1">
    <location>
        <begin position="1081"/>
        <end position="1187"/>
    </location>
</feature>
<feature type="compositionally biased region" description="Basic and acidic residues" evidence="1">
    <location>
        <begin position="159"/>
        <end position="171"/>
    </location>
</feature>
<dbReference type="InterPro" id="IPR001623">
    <property type="entry name" value="DnaJ_domain"/>
</dbReference>
<evidence type="ECO:0000313" key="3">
    <source>
        <dbReference type="EMBL" id="TMW61581.1"/>
    </source>
</evidence>
<accession>A0A8K1CDU3</accession>
<feature type="compositionally biased region" description="Low complexity" evidence="1">
    <location>
        <begin position="1097"/>
        <end position="1108"/>
    </location>
</feature>
<feature type="compositionally biased region" description="Basic and acidic residues" evidence="1">
    <location>
        <begin position="218"/>
        <end position="240"/>
    </location>
</feature>
<feature type="compositionally biased region" description="Basic and acidic residues" evidence="1">
    <location>
        <begin position="399"/>
        <end position="421"/>
    </location>
</feature>
<dbReference type="OrthoDB" id="10067602at2759"/>
<dbReference type="EMBL" id="SPLM01000076">
    <property type="protein sequence ID" value="TMW61581.1"/>
    <property type="molecule type" value="Genomic_DNA"/>
</dbReference>
<dbReference type="Proteomes" id="UP000794436">
    <property type="component" value="Unassembled WGS sequence"/>
</dbReference>
<dbReference type="PANTHER" id="PTHR24074">
    <property type="entry name" value="CO-CHAPERONE PROTEIN DJLA"/>
    <property type="match status" value="1"/>
</dbReference>
<feature type="compositionally biased region" description="Low complexity" evidence="1">
    <location>
        <begin position="1121"/>
        <end position="1135"/>
    </location>
</feature>
<dbReference type="PROSITE" id="PS50076">
    <property type="entry name" value="DNAJ_2"/>
    <property type="match status" value="1"/>
</dbReference>
<feature type="compositionally biased region" description="Polar residues" evidence="1">
    <location>
        <begin position="425"/>
        <end position="442"/>
    </location>
</feature>
<feature type="compositionally biased region" description="Basic and acidic residues" evidence="1">
    <location>
        <begin position="855"/>
        <end position="876"/>
    </location>
</feature>
<protein>
    <recommendedName>
        <fullName evidence="2">J domain-containing protein</fullName>
    </recommendedName>
</protein>